<keyword evidence="2" id="KW-0378">Hydrolase</keyword>
<accession>A0A2N6VP36</accession>
<gene>
    <name evidence="8" type="primary">hrpA</name>
    <name evidence="8" type="ORF">CJ199_00270</name>
</gene>
<dbReference type="InterPro" id="IPR007502">
    <property type="entry name" value="Helicase-assoc_dom"/>
</dbReference>
<dbReference type="RefSeq" id="WP_102237545.1">
    <property type="nucleotide sequence ID" value="NZ_BAAAIM010000001.1"/>
</dbReference>
<dbReference type="InterPro" id="IPR014001">
    <property type="entry name" value="Helicase_ATP-bd"/>
</dbReference>
<dbReference type="SMART" id="SM00382">
    <property type="entry name" value="AAA"/>
    <property type="match status" value="1"/>
</dbReference>
<dbReference type="EMBL" id="PNHK01000001">
    <property type="protein sequence ID" value="PMD05886.1"/>
    <property type="molecule type" value="Genomic_DNA"/>
</dbReference>
<dbReference type="CDD" id="cd18791">
    <property type="entry name" value="SF2_C_RHA"/>
    <property type="match status" value="1"/>
</dbReference>
<dbReference type="Pfam" id="PF00271">
    <property type="entry name" value="Helicase_C"/>
    <property type="match status" value="1"/>
</dbReference>
<dbReference type="GO" id="GO:0005524">
    <property type="term" value="F:ATP binding"/>
    <property type="evidence" value="ECO:0007669"/>
    <property type="project" value="UniProtKB-KW"/>
</dbReference>
<dbReference type="Proteomes" id="UP000235598">
    <property type="component" value="Unassembled WGS sequence"/>
</dbReference>
<dbReference type="Gene3D" id="3.40.50.300">
    <property type="entry name" value="P-loop containing nucleotide triphosphate hydrolases"/>
    <property type="match status" value="2"/>
</dbReference>
<dbReference type="InterPro" id="IPR001650">
    <property type="entry name" value="Helicase_C-like"/>
</dbReference>
<evidence type="ECO:0000256" key="2">
    <source>
        <dbReference type="ARBA" id="ARBA00022801"/>
    </source>
</evidence>
<dbReference type="Gene3D" id="1.20.120.1080">
    <property type="match status" value="1"/>
</dbReference>
<proteinExistence type="predicted"/>
<evidence type="ECO:0000256" key="4">
    <source>
        <dbReference type="ARBA" id="ARBA00022840"/>
    </source>
</evidence>
<dbReference type="SUPFAM" id="SSF52540">
    <property type="entry name" value="P-loop containing nucleoside triphosphate hydrolases"/>
    <property type="match status" value="1"/>
</dbReference>
<keyword evidence="4" id="KW-0067">ATP-binding</keyword>
<evidence type="ECO:0000259" key="6">
    <source>
        <dbReference type="PROSITE" id="PS51192"/>
    </source>
</evidence>
<dbReference type="FunFam" id="3.40.50.300:FF:000575">
    <property type="entry name" value="ATP-dependent helicase hrpA"/>
    <property type="match status" value="1"/>
</dbReference>
<feature type="domain" description="Helicase ATP-binding" evidence="6">
    <location>
        <begin position="54"/>
        <end position="217"/>
    </location>
</feature>
<comment type="caution">
    <text evidence="8">The sequence shown here is derived from an EMBL/GenBank/DDBJ whole genome shotgun (WGS) entry which is preliminary data.</text>
</comment>
<dbReference type="GO" id="GO:0003724">
    <property type="term" value="F:RNA helicase activity"/>
    <property type="evidence" value="ECO:0007669"/>
    <property type="project" value="InterPro"/>
</dbReference>
<dbReference type="Pfam" id="PF21010">
    <property type="entry name" value="HA2_C"/>
    <property type="match status" value="1"/>
</dbReference>
<keyword evidence="3 8" id="KW-0347">Helicase</keyword>
<feature type="region of interest" description="Disordered" evidence="5">
    <location>
        <begin position="227"/>
        <end position="254"/>
    </location>
</feature>
<dbReference type="SMART" id="SM00487">
    <property type="entry name" value="DEXDc"/>
    <property type="match status" value="1"/>
</dbReference>
<feature type="compositionally biased region" description="Low complexity" evidence="5">
    <location>
        <begin position="241"/>
        <end position="252"/>
    </location>
</feature>
<feature type="domain" description="Helicase C-terminal" evidence="7">
    <location>
        <begin position="258"/>
        <end position="431"/>
    </location>
</feature>
<dbReference type="Pfam" id="PF00270">
    <property type="entry name" value="DEAD"/>
    <property type="match status" value="1"/>
</dbReference>
<dbReference type="InterPro" id="IPR011709">
    <property type="entry name" value="DEAD-box_helicase_OB_fold"/>
</dbReference>
<dbReference type="PROSITE" id="PS51192">
    <property type="entry name" value="HELICASE_ATP_BIND_1"/>
    <property type="match status" value="1"/>
</dbReference>
<evidence type="ECO:0000256" key="1">
    <source>
        <dbReference type="ARBA" id="ARBA00022741"/>
    </source>
</evidence>
<evidence type="ECO:0000256" key="3">
    <source>
        <dbReference type="ARBA" id="ARBA00022806"/>
    </source>
</evidence>
<dbReference type="SMART" id="SM00490">
    <property type="entry name" value="HELICc"/>
    <property type="match status" value="1"/>
</dbReference>
<dbReference type="InterPro" id="IPR027417">
    <property type="entry name" value="P-loop_NTPase"/>
</dbReference>
<dbReference type="Pfam" id="PF07717">
    <property type="entry name" value="OB_NTP_bind"/>
    <property type="match status" value="1"/>
</dbReference>
<organism evidence="8 9">
    <name type="scientific">Brevibacterium paucivorans</name>
    <dbReference type="NCBI Taxonomy" id="170994"/>
    <lineage>
        <taxon>Bacteria</taxon>
        <taxon>Bacillati</taxon>
        <taxon>Actinomycetota</taxon>
        <taxon>Actinomycetes</taxon>
        <taxon>Micrococcales</taxon>
        <taxon>Brevibacteriaceae</taxon>
        <taxon>Brevibacterium</taxon>
    </lineage>
</organism>
<reference evidence="8 9" key="1">
    <citation type="submission" date="2017-09" db="EMBL/GenBank/DDBJ databases">
        <title>Bacterial strain isolated from the female urinary microbiota.</title>
        <authorList>
            <person name="Thomas-White K."/>
            <person name="Kumar N."/>
            <person name="Forster S."/>
            <person name="Putonti C."/>
            <person name="Lawley T."/>
            <person name="Wolfe A.J."/>
        </authorList>
    </citation>
    <scope>NUCLEOTIDE SEQUENCE [LARGE SCALE GENOMIC DNA]</scope>
    <source>
        <strain evidence="8 9">UMB1301</strain>
    </source>
</reference>
<evidence type="ECO:0000256" key="5">
    <source>
        <dbReference type="SAM" id="MobiDB-lite"/>
    </source>
</evidence>
<keyword evidence="1" id="KW-0547">Nucleotide-binding</keyword>
<dbReference type="PANTHER" id="PTHR18934:SF99">
    <property type="entry name" value="ATP-DEPENDENT RNA HELICASE DHX37-RELATED"/>
    <property type="match status" value="1"/>
</dbReference>
<dbReference type="Pfam" id="PF11898">
    <property type="entry name" value="DUF3418"/>
    <property type="match status" value="1"/>
</dbReference>
<evidence type="ECO:0000313" key="8">
    <source>
        <dbReference type="EMBL" id="PMD05886.1"/>
    </source>
</evidence>
<dbReference type="PANTHER" id="PTHR18934">
    <property type="entry name" value="ATP-DEPENDENT RNA HELICASE"/>
    <property type="match status" value="1"/>
</dbReference>
<feature type="compositionally biased region" description="Basic residues" evidence="5">
    <location>
        <begin position="1"/>
        <end position="15"/>
    </location>
</feature>
<dbReference type="GO" id="GO:0016787">
    <property type="term" value="F:hydrolase activity"/>
    <property type="evidence" value="ECO:0007669"/>
    <property type="project" value="UniProtKB-KW"/>
</dbReference>
<dbReference type="InterPro" id="IPR011545">
    <property type="entry name" value="DEAD/DEAH_box_helicase_dom"/>
</dbReference>
<sequence length="1313" mass="145237">MNTPGKRRGRRRGKAHAQNNHALVQKRIEARKAVDPKFHYPEELPVSAARGEIAQALKDHQVIVVAGETGSGKTTQLPKLCMELGYGINGMIGHTQPRRIAARSVATRIAEETGIELGEGVGYQVRFTAHTDDSTRVKVMTDGILLAELQHDKYLRAYDVIIIDEAHERSLNIDFLLGFLARLLPKRPDLKVIITSATIDPESFSQHFKDAPIVSVSGRTYPVEMRYRPLDGAGSDDDTDGPGSDGTYDTGTANQTDGILEAVDELSREEPGDILVFLSGEREIRDTADALNGHLRTKGTRYSQWEIVPLFGRLSAAEQQRVFAPHNSTRVVLATNVAETSLTVPGIKYVIDAGTARISRYSNRTKVQRLPIERISQASARQRAGRAGRTSPGICIRLYSEDDFNSRPEYTDPEILRTHLASVVLQMLTLGLVQSENDILSFPFLTPPDSAAVRSGAALLSELGAIRKDNGRLRLTKLGRALGALPIDPRMARIVMAGVEYGVAAEVVVIVAALSLQDPRERPTEMRAQADEKHSRFARPASDFMSYIALWNYVHEQSQKLSTSKLRKLCKDEFINFVRVREWMDLVTQLCTMLKTAGHPIEKPGGALGAGDQDPAIHTALLTGLLSSIGAKTHNSPDYLGARGTRFRIFPGSGLFKTKPDLVVAAELVETSRLWARTVAKIDPDWVIKAAGPLIRHQYSEPHWSTKKGQAFVYDHTSLYGVALTSDTRVGYARINPAEARDMFIRHALIDGEWNEDHAFVRHNEKALRTAHQLADRMRDNRLRADDELLFEFYDQALPAQVTSAPSFNSWWKKARQANPVALNIDPDALVAGNTLEARETAAAAFPLEWKLRGLPENVKPNAKLRYTYDPGADSDGVTIHLNEQQATHADPAQFTWQVPGLRLELITALIRALPKAKRKYFVPAPNVARELNQQLEPYEGTLEDAVAQALTARAGGGELTDLIPIDVHAHDFDTERIPPHLRMRIIVHQSRKKPSQLAEFLKARAESKSPAPTPQVAPATRAGEKQRGAGATSAFIPETGVTKWRWDGLPAKGTLIDRGTHVDLEEVEDAGRARLLHDRGVARLIAHNCSEARAYVVGGLAQSDKLVLAAQPNDIVSDCVFSAVLGIVAEREPVRDRDAYSACERAVNDHILTALERTLAHVVQTLTVAQAVTKLISASSSLEILTGLTDVKEHVESLIHPGWVAHVHPKFVHRYPAYMEAVRIRTEKMGQQPARDRQFMDRVHTVQGAITQRAPAYTRETVGLLPPAWQDLVFDVEELRISLWAPQVQAAHPVSEQRILKALKQCAREHPA</sequence>
<dbReference type="SMART" id="SM00847">
    <property type="entry name" value="HA2"/>
    <property type="match status" value="1"/>
</dbReference>
<feature type="region of interest" description="Disordered" evidence="5">
    <location>
        <begin position="1"/>
        <end position="20"/>
    </location>
</feature>
<dbReference type="FunFam" id="1.20.120.1080:FF:000005">
    <property type="entry name" value="ATP-dependent helicase HrpA"/>
    <property type="match status" value="1"/>
</dbReference>
<protein>
    <submittedName>
        <fullName evidence="8">ATP-dependent RNA helicase HrpA</fullName>
    </submittedName>
</protein>
<dbReference type="InterPro" id="IPR010222">
    <property type="entry name" value="RNA_helicase_HrpA"/>
</dbReference>
<dbReference type="InterPro" id="IPR003593">
    <property type="entry name" value="AAA+_ATPase"/>
</dbReference>
<dbReference type="GO" id="GO:0003723">
    <property type="term" value="F:RNA binding"/>
    <property type="evidence" value="ECO:0007669"/>
    <property type="project" value="TreeGrafter"/>
</dbReference>
<dbReference type="InterPro" id="IPR024590">
    <property type="entry name" value="HrpA_C"/>
</dbReference>
<name>A0A2N6VP36_9MICO</name>
<evidence type="ECO:0000259" key="7">
    <source>
        <dbReference type="PROSITE" id="PS51194"/>
    </source>
</evidence>
<evidence type="ECO:0000313" key="9">
    <source>
        <dbReference type="Proteomes" id="UP000235598"/>
    </source>
</evidence>
<dbReference type="PROSITE" id="PS51194">
    <property type="entry name" value="HELICASE_CTER"/>
    <property type="match status" value="1"/>
</dbReference>
<dbReference type="OrthoDB" id="9805617at2"/>
<feature type="region of interest" description="Disordered" evidence="5">
    <location>
        <begin position="1005"/>
        <end position="1032"/>
    </location>
</feature>
<dbReference type="NCBIfam" id="TIGR01967">
    <property type="entry name" value="DEAH_box_HrpA"/>
    <property type="match status" value="1"/>
</dbReference>